<keyword evidence="6" id="KW-1278">Translocase</keyword>
<feature type="domain" description="P-type ATPase A" evidence="12">
    <location>
        <begin position="25"/>
        <end position="88"/>
    </location>
</feature>
<evidence type="ECO:0000313" key="14">
    <source>
        <dbReference type="Proteomes" id="UP001501166"/>
    </source>
</evidence>
<evidence type="ECO:0000256" key="3">
    <source>
        <dbReference type="ARBA" id="ARBA00022539"/>
    </source>
</evidence>
<evidence type="ECO:0000259" key="12">
    <source>
        <dbReference type="Pfam" id="PF00122"/>
    </source>
</evidence>
<dbReference type="SUPFAM" id="SSF81653">
    <property type="entry name" value="Calcium ATPase, transduction domain A"/>
    <property type="match status" value="1"/>
</dbReference>
<dbReference type="PANTHER" id="PTHR48085:SF5">
    <property type="entry name" value="CADMIUM_ZINC-TRANSPORTING ATPASE HMA4-RELATED"/>
    <property type="match status" value="1"/>
</dbReference>
<feature type="transmembrane region" description="Helical" evidence="11">
    <location>
        <begin position="436"/>
        <end position="452"/>
    </location>
</feature>
<keyword evidence="8 11" id="KW-0472">Membrane</keyword>
<evidence type="ECO:0000256" key="4">
    <source>
        <dbReference type="ARBA" id="ARBA00022692"/>
    </source>
</evidence>
<feature type="transmembrane region" description="Helical" evidence="11">
    <location>
        <begin position="458"/>
        <end position="477"/>
    </location>
</feature>
<dbReference type="PRINTS" id="PR00120">
    <property type="entry name" value="HATPASE"/>
</dbReference>
<dbReference type="SFLD" id="SFLDG00002">
    <property type="entry name" value="C1.7:_P-type_atpase_like"/>
    <property type="match status" value="1"/>
</dbReference>
<keyword evidence="14" id="KW-1185">Reference proteome</keyword>
<evidence type="ECO:0000256" key="7">
    <source>
        <dbReference type="ARBA" id="ARBA00022989"/>
    </source>
</evidence>
<dbReference type="NCBIfam" id="TIGR01525">
    <property type="entry name" value="ATPase-IB_hvy"/>
    <property type="match status" value="1"/>
</dbReference>
<gene>
    <name evidence="13" type="ORF">GCM10008932_05920</name>
</gene>
<keyword evidence="3" id="KW-0104">Cadmium</keyword>
<dbReference type="PANTHER" id="PTHR48085">
    <property type="entry name" value="CADMIUM/ZINC-TRANSPORTING ATPASE HMA2-RELATED"/>
    <property type="match status" value="1"/>
</dbReference>
<comment type="caution">
    <text evidence="13">The sequence shown here is derived from an EMBL/GenBank/DDBJ whole genome shotgun (WGS) entry which is preliminary data.</text>
</comment>
<comment type="catalytic activity">
    <reaction evidence="10">
        <text>Cd(2+)(in) + ATP + H2O = Cd(2+)(out) + ADP + phosphate + H(+)</text>
        <dbReference type="Rhea" id="RHEA:12132"/>
        <dbReference type="ChEBI" id="CHEBI:15377"/>
        <dbReference type="ChEBI" id="CHEBI:15378"/>
        <dbReference type="ChEBI" id="CHEBI:30616"/>
        <dbReference type="ChEBI" id="CHEBI:43474"/>
        <dbReference type="ChEBI" id="CHEBI:48775"/>
        <dbReference type="ChEBI" id="CHEBI:456216"/>
        <dbReference type="EC" id="7.2.2.21"/>
    </reaction>
</comment>
<keyword evidence="4 11" id="KW-0812">Transmembrane</keyword>
<evidence type="ECO:0000313" key="13">
    <source>
        <dbReference type="EMBL" id="GAA0355732.1"/>
    </source>
</evidence>
<feature type="transmembrane region" description="Helical" evidence="11">
    <location>
        <begin position="128"/>
        <end position="148"/>
    </location>
</feature>
<dbReference type="InterPro" id="IPR059000">
    <property type="entry name" value="ATPase_P-type_domA"/>
</dbReference>
<dbReference type="InterPro" id="IPR027256">
    <property type="entry name" value="P-typ_ATPase_IB"/>
</dbReference>
<comment type="similarity">
    <text evidence="2 11">Belongs to the cation transport ATPase (P-type) (TC 3.A.3) family. Type IB subfamily.</text>
</comment>
<evidence type="ECO:0000256" key="8">
    <source>
        <dbReference type="ARBA" id="ARBA00023136"/>
    </source>
</evidence>
<evidence type="ECO:0000256" key="1">
    <source>
        <dbReference type="ARBA" id="ARBA00004141"/>
    </source>
</evidence>
<dbReference type="CDD" id="cd02079">
    <property type="entry name" value="P-type_ATPase_HM"/>
    <property type="match status" value="1"/>
</dbReference>
<keyword evidence="5 11" id="KW-0479">Metal-binding</keyword>
<dbReference type="EC" id="7.2.2.21" evidence="9"/>
<dbReference type="InterPro" id="IPR008250">
    <property type="entry name" value="ATPase_P-typ_transduc_dom_A_sf"/>
</dbReference>
<evidence type="ECO:0000256" key="2">
    <source>
        <dbReference type="ARBA" id="ARBA00006024"/>
    </source>
</evidence>
<name>A0ABN0X5K0_9LACT</name>
<dbReference type="PROSITE" id="PS01229">
    <property type="entry name" value="COF_2"/>
    <property type="match status" value="1"/>
</dbReference>
<keyword evidence="11" id="KW-0547">Nucleotide-binding</keyword>
<dbReference type="InterPro" id="IPR023298">
    <property type="entry name" value="ATPase_P-typ_TM_dom_sf"/>
</dbReference>
<dbReference type="InterPro" id="IPR044492">
    <property type="entry name" value="P_typ_ATPase_HD_dom"/>
</dbReference>
<comment type="subcellular location">
    <subcellularLocation>
        <location evidence="11">Cell membrane</location>
    </subcellularLocation>
    <subcellularLocation>
        <location evidence="1">Membrane</location>
        <topology evidence="1">Multi-pass membrane protein</topology>
    </subcellularLocation>
</comment>
<dbReference type="SFLD" id="SFLDS00003">
    <property type="entry name" value="Haloacid_Dehalogenase"/>
    <property type="match status" value="1"/>
</dbReference>
<keyword evidence="11" id="KW-0067">ATP-binding</keyword>
<dbReference type="InterPro" id="IPR036412">
    <property type="entry name" value="HAD-like_sf"/>
</dbReference>
<dbReference type="NCBIfam" id="TIGR01494">
    <property type="entry name" value="ATPase_P-type"/>
    <property type="match status" value="1"/>
</dbReference>
<evidence type="ECO:0000256" key="10">
    <source>
        <dbReference type="ARBA" id="ARBA00049338"/>
    </source>
</evidence>
<protein>
    <recommendedName>
        <fullName evidence="9">Cd(2+)-exporting ATPase</fullName>
        <ecNumber evidence="9">7.2.2.21</ecNumber>
    </recommendedName>
</protein>
<evidence type="ECO:0000256" key="5">
    <source>
        <dbReference type="ARBA" id="ARBA00022723"/>
    </source>
</evidence>
<evidence type="ECO:0000256" key="11">
    <source>
        <dbReference type="RuleBase" id="RU362081"/>
    </source>
</evidence>
<evidence type="ECO:0000256" key="6">
    <source>
        <dbReference type="ARBA" id="ARBA00022967"/>
    </source>
</evidence>
<dbReference type="PROSITE" id="PS00154">
    <property type="entry name" value="ATPASE_E1_E2"/>
    <property type="match status" value="1"/>
</dbReference>
<dbReference type="InterPro" id="IPR023214">
    <property type="entry name" value="HAD_sf"/>
</dbReference>
<dbReference type="SUPFAM" id="SSF56784">
    <property type="entry name" value="HAD-like"/>
    <property type="match status" value="1"/>
</dbReference>
<keyword evidence="11" id="KW-1003">Cell membrane</keyword>
<keyword evidence="7 11" id="KW-1133">Transmembrane helix</keyword>
<dbReference type="Pfam" id="PF00702">
    <property type="entry name" value="Hydrolase"/>
    <property type="match status" value="1"/>
</dbReference>
<dbReference type="Pfam" id="PF00122">
    <property type="entry name" value="E1-E2_ATPase"/>
    <property type="match status" value="1"/>
</dbReference>
<dbReference type="InterPro" id="IPR001757">
    <property type="entry name" value="P_typ_ATPase"/>
</dbReference>
<dbReference type="PRINTS" id="PR00119">
    <property type="entry name" value="CATATPASE"/>
</dbReference>
<accession>A0ABN0X5K0</accession>
<feature type="transmembrane region" description="Helical" evidence="11">
    <location>
        <begin position="104"/>
        <end position="122"/>
    </location>
</feature>
<sequence>MYSRLLDHIAFFRLFFIGIECFSTVDGTVVIGEGHINEASITGEADPVRKETDSEVFAGTILENGTLQIRADRVGEDTTFGKIIELVEEAQDSKSEAERFIDQFSQWYTPAVLVLAFIVWIFSQNVELAITILVLGCPGALVIGVPVSNVAGIGNGAKNGVLLKGSEVIQDFSKVDTILFDKTGTLTVGNPEVAEFKTYGDADQALSYLASVENESDHPLAKAVLSQLGDIEMYPVDETNVVKGGGIVAEVDGHRVAIGNVALMEKENIQLTKEAREDFEAYEKRGNSLVITAVDGELKALMGIRDQIRPGIKQDLQAMKALGVKNLIVLSGDNQGTVDLVAEELGLTEAHGNLLPEDKADYLKELQAQGQIVAFVGDGVNDSPSLALADIGIAMGSGTDVAIETSDVVLMNSNMSRLPHALGLTKATANNMKQNIVIAVGTVLVLLAAVFFSDWMNMSIGMLVHEGSILVVILNGMRLLRYRLKGTDVETANAKEVHA</sequence>
<organism evidence="13 14">
    <name type="scientific">Alkalibacterium iburiense</name>
    <dbReference type="NCBI Taxonomy" id="290589"/>
    <lineage>
        <taxon>Bacteria</taxon>
        <taxon>Bacillati</taxon>
        <taxon>Bacillota</taxon>
        <taxon>Bacilli</taxon>
        <taxon>Lactobacillales</taxon>
        <taxon>Carnobacteriaceae</taxon>
        <taxon>Alkalibacterium</taxon>
    </lineage>
</organism>
<evidence type="ECO:0000256" key="9">
    <source>
        <dbReference type="ARBA" id="ARBA00039103"/>
    </source>
</evidence>
<dbReference type="Proteomes" id="UP001501166">
    <property type="component" value="Unassembled WGS sequence"/>
</dbReference>
<dbReference type="Gene3D" id="3.40.1110.10">
    <property type="entry name" value="Calcium-transporting ATPase, cytoplasmic domain N"/>
    <property type="match status" value="1"/>
</dbReference>
<dbReference type="InterPro" id="IPR023299">
    <property type="entry name" value="ATPase_P-typ_cyto_dom_N"/>
</dbReference>
<dbReference type="Gene3D" id="2.70.150.10">
    <property type="entry name" value="Calcium-transporting ATPase, cytoplasmic transduction domain A"/>
    <property type="match status" value="1"/>
</dbReference>
<reference evidence="13 14" key="1">
    <citation type="journal article" date="2019" name="Int. J. Syst. Evol. Microbiol.">
        <title>The Global Catalogue of Microorganisms (GCM) 10K type strain sequencing project: providing services to taxonomists for standard genome sequencing and annotation.</title>
        <authorList>
            <consortium name="The Broad Institute Genomics Platform"/>
            <consortium name="The Broad Institute Genome Sequencing Center for Infectious Disease"/>
            <person name="Wu L."/>
            <person name="Ma J."/>
        </authorList>
    </citation>
    <scope>NUCLEOTIDE SEQUENCE [LARGE SCALE GENOMIC DNA]</scope>
    <source>
        <strain evidence="13 14">JCM 12662</strain>
    </source>
</reference>
<dbReference type="SFLD" id="SFLDF00027">
    <property type="entry name" value="p-type_atpase"/>
    <property type="match status" value="1"/>
</dbReference>
<dbReference type="Gene3D" id="3.40.50.1000">
    <property type="entry name" value="HAD superfamily/HAD-like"/>
    <property type="match status" value="1"/>
</dbReference>
<dbReference type="EMBL" id="BAAACW010000038">
    <property type="protein sequence ID" value="GAA0355732.1"/>
    <property type="molecule type" value="Genomic_DNA"/>
</dbReference>
<dbReference type="InterPro" id="IPR051014">
    <property type="entry name" value="Cation_Transport_ATPase_IB"/>
</dbReference>
<proteinExistence type="inferred from homology"/>
<dbReference type="SUPFAM" id="SSF81665">
    <property type="entry name" value="Calcium ATPase, transmembrane domain M"/>
    <property type="match status" value="1"/>
</dbReference>
<dbReference type="InterPro" id="IPR018303">
    <property type="entry name" value="ATPase_P-typ_P_site"/>
</dbReference>